<comment type="similarity">
    <text evidence="2">Belongs to the peptidase S54 family.</text>
</comment>
<keyword evidence="4" id="KW-0378">Hydrolase</keyword>
<keyword evidence="6 7" id="KW-0472">Membrane</keyword>
<reference evidence="11" key="1">
    <citation type="submission" date="2020-07" db="EMBL/GenBank/DDBJ databases">
        <title>Complete genome sequencing of Coprobacter sp. strain 2CBH44.</title>
        <authorList>
            <person name="Sakamoto M."/>
            <person name="Murakami T."/>
            <person name="Mori H."/>
        </authorList>
    </citation>
    <scope>NUCLEOTIDE SEQUENCE [LARGE SCALE GENOMIC DNA]</scope>
    <source>
        <strain evidence="11">2CBH44</strain>
    </source>
</reference>
<keyword evidence="10" id="KW-0645">Protease</keyword>
<dbReference type="GO" id="GO:0006508">
    <property type="term" value="P:proteolysis"/>
    <property type="evidence" value="ECO:0007669"/>
    <property type="project" value="UniProtKB-KW"/>
</dbReference>
<dbReference type="PANTHER" id="PTHR43731">
    <property type="entry name" value="RHOMBOID PROTEASE"/>
    <property type="match status" value="1"/>
</dbReference>
<dbReference type="InterPro" id="IPR035952">
    <property type="entry name" value="Rhomboid-like_sf"/>
</dbReference>
<evidence type="ECO:0000313" key="11">
    <source>
        <dbReference type="Proteomes" id="UP000594042"/>
    </source>
</evidence>
<feature type="transmembrane region" description="Helical" evidence="7">
    <location>
        <begin position="107"/>
        <end position="130"/>
    </location>
</feature>
<evidence type="ECO:0000313" key="10">
    <source>
        <dbReference type="EMBL" id="BCI64008.1"/>
    </source>
</evidence>
<dbReference type="KEGG" id="copr:Cop2CBH44_23610"/>
<feature type="transmembrane region" description="Helical" evidence="7">
    <location>
        <begin position="190"/>
        <end position="207"/>
    </location>
</feature>
<organism evidence="10 11">
    <name type="scientific">Coprobacter secundus subsp. similis</name>
    <dbReference type="NCBI Taxonomy" id="2751153"/>
    <lineage>
        <taxon>Bacteria</taxon>
        <taxon>Pseudomonadati</taxon>
        <taxon>Bacteroidota</taxon>
        <taxon>Bacteroidia</taxon>
        <taxon>Bacteroidales</taxon>
        <taxon>Barnesiellaceae</taxon>
        <taxon>Coprobacter</taxon>
    </lineage>
</organism>
<dbReference type="RefSeq" id="WP_021931625.1">
    <property type="nucleotide sequence ID" value="NZ_AP023322.1"/>
</dbReference>
<feature type="domain" description="Peptidase S54 rhomboid" evidence="8">
    <location>
        <begin position="66"/>
        <end position="206"/>
    </location>
</feature>
<dbReference type="InterPro" id="IPR050925">
    <property type="entry name" value="Rhomboid_protease_S54"/>
</dbReference>
<evidence type="ECO:0000259" key="8">
    <source>
        <dbReference type="Pfam" id="PF01694"/>
    </source>
</evidence>
<name>A0A7G1I0R4_9BACT</name>
<dbReference type="Gene3D" id="1.20.1540.10">
    <property type="entry name" value="Rhomboid-like"/>
    <property type="match status" value="1"/>
</dbReference>
<gene>
    <name evidence="10" type="ORF">Cop2CBH44_23610</name>
</gene>
<keyword evidence="3 7" id="KW-0812">Transmembrane</keyword>
<evidence type="ECO:0000256" key="6">
    <source>
        <dbReference type="ARBA" id="ARBA00023136"/>
    </source>
</evidence>
<proteinExistence type="inferred from homology"/>
<dbReference type="Pfam" id="PF20216">
    <property type="entry name" value="DUF6576"/>
    <property type="match status" value="1"/>
</dbReference>
<sequence length="297" mass="34279">MDNIFGKLVQLYRNGSLLIKLIYLNVAVFLILRLSIVFLMLFNIDGRIILNYFELPSDLYLLLVRPWTLVTYMFLHYDIWHILFNMIWFYWFGQIFLLFFSEKQMGGLYLLGGWAGAILFLLSYNIFPYFDSVDGFLLGASAAILAIVVATAVYAPDYKINLLFFGAISLKYIAIVTIVIDLLSITSSNAGGHIAHLGGALMGWWFVSSWRKGHDMTRFINLIVDKFVTMFKPGPRKMKIKKMNISQNPRRESDMDYNARKHKEMEEIDHILDKIKQSGYSALSDAEKKKLFDASKK</sequence>
<protein>
    <submittedName>
        <fullName evidence="10">Rhomboid family intramembrane serine protease</fullName>
    </submittedName>
</protein>
<feature type="transmembrane region" description="Helical" evidence="7">
    <location>
        <begin position="79"/>
        <end position="100"/>
    </location>
</feature>
<dbReference type="Proteomes" id="UP000594042">
    <property type="component" value="Chromosome"/>
</dbReference>
<keyword evidence="11" id="KW-1185">Reference proteome</keyword>
<feature type="domain" description="DUF6576" evidence="9">
    <location>
        <begin position="254"/>
        <end position="297"/>
    </location>
</feature>
<evidence type="ECO:0000256" key="7">
    <source>
        <dbReference type="SAM" id="Phobius"/>
    </source>
</evidence>
<evidence type="ECO:0000256" key="5">
    <source>
        <dbReference type="ARBA" id="ARBA00022989"/>
    </source>
</evidence>
<comment type="subcellular location">
    <subcellularLocation>
        <location evidence="1">Membrane</location>
        <topology evidence="1">Multi-pass membrane protein</topology>
    </subcellularLocation>
</comment>
<evidence type="ECO:0000259" key="9">
    <source>
        <dbReference type="Pfam" id="PF20216"/>
    </source>
</evidence>
<feature type="transmembrane region" description="Helical" evidence="7">
    <location>
        <begin position="136"/>
        <end position="155"/>
    </location>
</feature>
<dbReference type="AlphaFoldDB" id="A0A7G1I0R4"/>
<dbReference type="Pfam" id="PF01694">
    <property type="entry name" value="Rhomboid"/>
    <property type="match status" value="1"/>
</dbReference>
<evidence type="ECO:0000256" key="3">
    <source>
        <dbReference type="ARBA" id="ARBA00022692"/>
    </source>
</evidence>
<dbReference type="SUPFAM" id="SSF144091">
    <property type="entry name" value="Rhomboid-like"/>
    <property type="match status" value="1"/>
</dbReference>
<dbReference type="GO" id="GO:0016020">
    <property type="term" value="C:membrane"/>
    <property type="evidence" value="ECO:0007669"/>
    <property type="project" value="UniProtKB-SubCell"/>
</dbReference>
<evidence type="ECO:0000256" key="2">
    <source>
        <dbReference type="ARBA" id="ARBA00009045"/>
    </source>
</evidence>
<evidence type="ECO:0000256" key="4">
    <source>
        <dbReference type="ARBA" id="ARBA00022801"/>
    </source>
</evidence>
<dbReference type="InterPro" id="IPR022764">
    <property type="entry name" value="Peptidase_S54_rhomboid_dom"/>
</dbReference>
<feature type="transmembrane region" description="Helical" evidence="7">
    <location>
        <begin position="162"/>
        <end position="184"/>
    </location>
</feature>
<evidence type="ECO:0000256" key="1">
    <source>
        <dbReference type="ARBA" id="ARBA00004141"/>
    </source>
</evidence>
<dbReference type="EMBL" id="AP023322">
    <property type="protein sequence ID" value="BCI64008.1"/>
    <property type="molecule type" value="Genomic_DNA"/>
</dbReference>
<dbReference type="InterPro" id="IPR046483">
    <property type="entry name" value="DUF6576"/>
</dbReference>
<keyword evidence="5 7" id="KW-1133">Transmembrane helix</keyword>
<feature type="transmembrane region" description="Helical" evidence="7">
    <location>
        <begin position="21"/>
        <end position="42"/>
    </location>
</feature>
<dbReference type="GO" id="GO:0004252">
    <property type="term" value="F:serine-type endopeptidase activity"/>
    <property type="evidence" value="ECO:0007669"/>
    <property type="project" value="InterPro"/>
</dbReference>
<accession>A0A7G1I0R4</accession>
<dbReference type="PANTHER" id="PTHR43731:SF14">
    <property type="entry name" value="PRESENILIN-ASSOCIATED RHOMBOID-LIKE PROTEIN, MITOCHONDRIAL"/>
    <property type="match status" value="1"/>
</dbReference>